<sequence>MLYAGRMLDQAPPPPSVQAPAPAAAYAIPADLKAMLDAAIADGDAKTIAKLFDYAGKARPDLAPALADMRNAWQAQVAAREAEAAQAAQRRLAEAGPFDNWSGQVEFGASWSTGPTDSLGALASLDLKRAGIDWSHELQFRGEIQETDGVRAVERLLASWQPRYATSAKSYVFGLGQFEHDPALGYDQRYTAGIGAGWSLSSGKKLKVAIEGGPALRHTISDEGAEQTRLAGRGTLDLGLAIGPRLDFTQRVSVFYEDGTSSGLLSSALDSKISDKLKLRLSYEYRVEEDGLSGVSTSGSISRASLVYKL</sequence>
<comment type="caution">
    <text evidence="1">The sequence shown here is derived from an EMBL/GenBank/DDBJ whole genome shotgun (WGS) entry which is preliminary data.</text>
</comment>
<name>A0A0E9MPU2_9SPHN</name>
<dbReference type="Pfam" id="PF04338">
    <property type="entry name" value="DUF481"/>
    <property type="match status" value="1"/>
</dbReference>
<dbReference type="InterPro" id="IPR007433">
    <property type="entry name" value="DUF481"/>
</dbReference>
<evidence type="ECO:0008006" key="3">
    <source>
        <dbReference type="Google" id="ProtNLM"/>
    </source>
</evidence>
<dbReference type="Proteomes" id="UP000033202">
    <property type="component" value="Unassembled WGS sequence"/>
</dbReference>
<accession>A0A0E9MPU2</accession>
<dbReference type="STRING" id="1219043.SCH01S_34_00170"/>
<dbReference type="OrthoDB" id="7341471at2"/>
<organism evidence="1 2">
    <name type="scientific">Sphingomonas changbaiensis NBRC 104936</name>
    <dbReference type="NCBI Taxonomy" id="1219043"/>
    <lineage>
        <taxon>Bacteria</taxon>
        <taxon>Pseudomonadati</taxon>
        <taxon>Pseudomonadota</taxon>
        <taxon>Alphaproteobacteria</taxon>
        <taxon>Sphingomonadales</taxon>
        <taxon>Sphingomonadaceae</taxon>
        <taxon>Sphingomonas</taxon>
    </lineage>
</organism>
<reference evidence="1 2" key="1">
    <citation type="submission" date="2015-04" db="EMBL/GenBank/DDBJ databases">
        <title>Whole genome shotgun sequence of Sphingomonas changbaiensis NBRC 104936.</title>
        <authorList>
            <person name="Katano-Makiyama Y."/>
            <person name="Hosoyama A."/>
            <person name="Hashimoto M."/>
            <person name="Noguchi M."/>
            <person name="Tsuchikane K."/>
            <person name="Ohji S."/>
            <person name="Yamazoe A."/>
            <person name="Ichikawa N."/>
            <person name="Kimura A."/>
            <person name="Fujita N."/>
        </authorList>
    </citation>
    <scope>NUCLEOTIDE SEQUENCE [LARGE SCALE GENOMIC DNA]</scope>
    <source>
        <strain evidence="1 2">NBRC 104936</strain>
    </source>
</reference>
<proteinExistence type="predicted"/>
<keyword evidence="2" id="KW-1185">Reference proteome</keyword>
<evidence type="ECO:0000313" key="2">
    <source>
        <dbReference type="Proteomes" id="UP000033202"/>
    </source>
</evidence>
<dbReference type="EMBL" id="BBWU01000034">
    <property type="protein sequence ID" value="GAO39564.1"/>
    <property type="molecule type" value="Genomic_DNA"/>
</dbReference>
<dbReference type="AlphaFoldDB" id="A0A0E9MPU2"/>
<protein>
    <recommendedName>
        <fullName evidence="3">DUF481 domain-containing protein</fullName>
    </recommendedName>
</protein>
<gene>
    <name evidence="1" type="ORF">SCH01S_34_00170</name>
</gene>
<evidence type="ECO:0000313" key="1">
    <source>
        <dbReference type="EMBL" id="GAO39564.1"/>
    </source>
</evidence>
<dbReference type="RefSeq" id="WP_052733866.1">
    <property type="nucleotide sequence ID" value="NZ_BBWU01000034.1"/>
</dbReference>